<dbReference type="PROSITE" id="PS00737">
    <property type="entry name" value="THIOLASE_2"/>
    <property type="match status" value="1"/>
</dbReference>
<dbReference type="PANTHER" id="PTHR43365:SF1">
    <property type="entry name" value="ACETYL-COA C-ACYLTRANSFERASE"/>
    <property type="match status" value="1"/>
</dbReference>
<dbReference type="InterPro" id="IPR002155">
    <property type="entry name" value="Thiolase"/>
</dbReference>
<keyword evidence="3 4" id="KW-0012">Acyltransferase</keyword>
<dbReference type="GO" id="GO:0003988">
    <property type="term" value="F:acetyl-CoA C-acyltransferase activity"/>
    <property type="evidence" value="ECO:0007669"/>
    <property type="project" value="UniProtKB-ARBA"/>
</dbReference>
<dbReference type="CDD" id="cd00751">
    <property type="entry name" value="thiolase"/>
    <property type="match status" value="1"/>
</dbReference>
<dbReference type="OrthoDB" id="9764638at2"/>
<evidence type="ECO:0000256" key="2">
    <source>
        <dbReference type="ARBA" id="ARBA00022679"/>
    </source>
</evidence>
<evidence type="ECO:0000259" key="5">
    <source>
        <dbReference type="Pfam" id="PF00108"/>
    </source>
</evidence>
<dbReference type="EMBL" id="PKLZ01000001">
    <property type="protein sequence ID" value="PLW84183.1"/>
    <property type="molecule type" value="Genomic_DNA"/>
</dbReference>
<evidence type="ECO:0000256" key="3">
    <source>
        <dbReference type="ARBA" id="ARBA00023315"/>
    </source>
</evidence>
<dbReference type="RefSeq" id="WP_101519819.1">
    <property type="nucleotide sequence ID" value="NZ_PKLZ01000001.1"/>
</dbReference>
<accession>A0A2N5Y708</accession>
<dbReference type="InterPro" id="IPR020615">
    <property type="entry name" value="Thiolase_acyl_enz_int_AS"/>
</dbReference>
<feature type="domain" description="Thiolase C-terminal" evidence="6">
    <location>
        <begin position="277"/>
        <end position="398"/>
    </location>
</feature>
<dbReference type="Gene3D" id="3.40.47.10">
    <property type="match status" value="2"/>
</dbReference>
<dbReference type="PANTHER" id="PTHR43365">
    <property type="entry name" value="BLR7806 PROTEIN"/>
    <property type="match status" value="1"/>
</dbReference>
<dbReference type="InterPro" id="IPR020613">
    <property type="entry name" value="Thiolase_CS"/>
</dbReference>
<dbReference type="PIRSF" id="PIRSF000429">
    <property type="entry name" value="Ac-CoA_Ac_transf"/>
    <property type="match status" value="1"/>
</dbReference>
<dbReference type="AlphaFoldDB" id="A0A2N5Y708"/>
<evidence type="ECO:0000256" key="4">
    <source>
        <dbReference type="RuleBase" id="RU003557"/>
    </source>
</evidence>
<name>A0A2N5Y708_9GAMM</name>
<sequence length="400" mass="41379">MKSAFIYDALRSPRGRAKEGASLNSLTPQALLQQLYSALVERNPLDPAQVDDVILGCVTQQGEQAGNIAKTSTLYAGWPGSVPGLTVNRYCSSGIDAIALAALKVGAGQAGVTVAGGIEMMSRVPMLSDQARVFMDPAFAARCKMLMMGNGADLIASLHGITREQADAVALASQQRAAHASEQGWFSSIVPITLEDGSRVDRDECIRAGTTTEQLAAMPPAFAKAGAAGIDAFQQAGYPQLAHIDHIHTAGNSPAMADGAALVLVADEAWGISNGVKPRARITATATVNADPLQVLSGCIEATRKLLADQGLTSTDIDLFEIHEAFAAISVVAMQALGIDDNKLNVNGGVIALGHPMGATGAIMAGTLLDELERRDLQWGVVSAAGAAGTGSALLLERLG</sequence>
<organism evidence="7 8">
    <name type="scientific">Kineobactrum sediminis</name>
    <dbReference type="NCBI Taxonomy" id="1905677"/>
    <lineage>
        <taxon>Bacteria</taxon>
        <taxon>Pseudomonadati</taxon>
        <taxon>Pseudomonadota</taxon>
        <taxon>Gammaproteobacteria</taxon>
        <taxon>Cellvibrionales</taxon>
        <taxon>Halieaceae</taxon>
        <taxon>Kineobactrum</taxon>
    </lineage>
</organism>
<dbReference type="PROSITE" id="PS00098">
    <property type="entry name" value="THIOLASE_1"/>
    <property type="match status" value="1"/>
</dbReference>
<gene>
    <name evidence="7" type="ORF">CWI75_02205</name>
</gene>
<dbReference type="Pfam" id="PF02803">
    <property type="entry name" value="Thiolase_C"/>
    <property type="match status" value="1"/>
</dbReference>
<comment type="caution">
    <text evidence="7">The sequence shown here is derived from an EMBL/GenBank/DDBJ whole genome shotgun (WGS) entry which is preliminary data.</text>
</comment>
<dbReference type="InterPro" id="IPR016039">
    <property type="entry name" value="Thiolase-like"/>
</dbReference>
<proteinExistence type="inferred from homology"/>
<reference evidence="8" key="1">
    <citation type="submission" date="2017-11" db="EMBL/GenBank/DDBJ databases">
        <title>The draft genome sequence of Chromatocurvus sp. F02.</title>
        <authorList>
            <person name="Du Z.-J."/>
            <person name="Chang Y.-Q."/>
        </authorList>
    </citation>
    <scope>NUCLEOTIDE SEQUENCE [LARGE SCALE GENOMIC DNA]</scope>
    <source>
        <strain evidence="8">F02</strain>
    </source>
</reference>
<evidence type="ECO:0000259" key="6">
    <source>
        <dbReference type="Pfam" id="PF02803"/>
    </source>
</evidence>
<feature type="domain" description="Thiolase N-terminal" evidence="5">
    <location>
        <begin position="5"/>
        <end position="227"/>
    </location>
</feature>
<dbReference type="InterPro" id="IPR020616">
    <property type="entry name" value="Thiolase_N"/>
</dbReference>
<evidence type="ECO:0000256" key="1">
    <source>
        <dbReference type="ARBA" id="ARBA00010982"/>
    </source>
</evidence>
<comment type="similarity">
    <text evidence="1 4">Belongs to the thiolase-like superfamily. Thiolase family.</text>
</comment>
<dbReference type="InterPro" id="IPR020617">
    <property type="entry name" value="Thiolase_C"/>
</dbReference>
<evidence type="ECO:0000313" key="8">
    <source>
        <dbReference type="Proteomes" id="UP000234845"/>
    </source>
</evidence>
<dbReference type="SUPFAM" id="SSF53901">
    <property type="entry name" value="Thiolase-like"/>
    <property type="match status" value="2"/>
</dbReference>
<evidence type="ECO:0000313" key="7">
    <source>
        <dbReference type="EMBL" id="PLW84183.1"/>
    </source>
</evidence>
<dbReference type="Proteomes" id="UP000234845">
    <property type="component" value="Unassembled WGS sequence"/>
</dbReference>
<dbReference type="Pfam" id="PF00108">
    <property type="entry name" value="Thiolase_N"/>
    <property type="match status" value="1"/>
</dbReference>
<keyword evidence="2 4" id="KW-0808">Transferase</keyword>
<dbReference type="NCBIfam" id="TIGR01930">
    <property type="entry name" value="AcCoA-C-Actrans"/>
    <property type="match status" value="1"/>
</dbReference>
<protein>
    <submittedName>
        <fullName evidence="7">Acetyl-CoA C-acyltransferase</fullName>
    </submittedName>
</protein>
<keyword evidence="8" id="KW-1185">Reference proteome</keyword>